<dbReference type="STRING" id="1088818.A0A2I0AIT7"/>
<evidence type="ECO:0000313" key="2">
    <source>
        <dbReference type="EMBL" id="PKA55467.1"/>
    </source>
</evidence>
<dbReference type="EMBL" id="KZ451979">
    <property type="protein sequence ID" value="PKA55467.1"/>
    <property type="molecule type" value="Genomic_DNA"/>
</dbReference>
<protein>
    <submittedName>
        <fullName evidence="2">Uncharacterized protein</fullName>
    </submittedName>
</protein>
<feature type="compositionally biased region" description="Basic and acidic residues" evidence="1">
    <location>
        <begin position="171"/>
        <end position="186"/>
    </location>
</feature>
<sequence>MEVVVPVQDFHFDSALTSPYVSVPSSPKRFGGNLFDVCYHYTSAPNSPTAASAIYKSFRDTAAASGGGSCRLSVPFDWEEKPGTPKFHIAGDAGDDDDDDFDFAFDFSGQLEKGAPPPELTAADELFEQGKIRPLKAPPLLHVPVAERRSGGNISPRSPKSPANSGRRRVGKDFDSFARERGRDRTPCSPSMTCSRSRKGSRSLSPLRSAPHHAHPPMANTMCSGKDGNVGDSGSRRWRLKDLLLFRSASEGRATGDKNRDPLQKLTISPPSCSSSLSSPKIKGLCGEDSRNTSFRSVDGGRSARRGSGSGTASPHEKHYTENRAAEKERKKKTALPYRQGFFSFFRIAPASSSRAAKGLAGESSDRRRF</sequence>
<dbReference type="OrthoDB" id="667051at2759"/>
<dbReference type="InterPro" id="IPR012442">
    <property type="entry name" value="DUF1645_plant"/>
</dbReference>
<feature type="region of interest" description="Disordered" evidence="1">
    <location>
        <begin position="253"/>
        <end position="333"/>
    </location>
</feature>
<feature type="compositionally biased region" description="Low complexity" evidence="1">
    <location>
        <begin position="269"/>
        <end position="280"/>
    </location>
</feature>
<keyword evidence="3" id="KW-1185">Reference proteome</keyword>
<evidence type="ECO:0000256" key="1">
    <source>
        <dbReference type="SAM" id="MobiDB-lite"/>
    </source>
</evidence>
<accession>A0A2I0AIT7</accession>
<dbReference type="Pfam" id="PF07816">
    <property type="entry name" value="DUF1645"/>
    <property type="match status" value="1"/>
</dbReference>
<feature type="compositionally biased region" description="Basic and acidic residues" evidence="1">
    <location>
        <begin position="315"/>
        <end position="329"/>
    </location>
</feature>
<organism evidence="2 3">
    <name type="scientific">Apostasia shenzhenica</name>
    <dbReference type="NCBI Taxonomy" id="1088818"/>
    <lineage>
        <taxon>Eukaryota</taxon>
        <taxon>Viridiplantae</taxon>
        <taxon>Streptophyta</taxon>
        <taxon>Embryophyta</taxon>
        <taxon>Tracheophyta</taxon>
        <taxon>Spermatophyta</taxon>
        <taxon>Magnoliopsida</taxon>
        <taxon>Liliopsida</taxon>
        <taxon>Asparagales</taxon>
        <taxon>Orchidaceae</taxon>
        <taxon>Apostasioideae</taxon>
        <taxon>Apostasia</taxon>
    </lineage>
</organism>
<evidence type="ECO:0000313" key="3">
    <source>
        <dbReference type="Proteomes" id="UP000236161"/>
    </source>
</evidence>
<dbReference type="AlphaFoldDB" id="A0A2I0AIT7"/>
<reference evidence="2 3" key="1">
    <citation type="journal article" date="2017" name="Nature">
        <title>The Apostasia genome and the evolution of orchids.</title>
        <authorList>
            <person name="Zhang G.Q."/>
            <person name="Liu K.W."/>
            <person name="Li Z."/>
            <person name="Lohaus R."/>
            <person name="Hsiao Y.Y."/>
            <person name="Niu S.C."/>
            <person name="Wang J.Y."/>
            <person name="Lin Y.C."/>
            <person name="Xu Q."/>
            <person name="Chen L.J."/>
            <person name="Yoshida K."/>
            <person name="Fujiwara S."/>
            <person name="Wang Z.W."/>
            <person name="Zhang Y.Q."/>
            <person name="Mitsuda N."/>
            <person name="Wang M."/>
            <person name="Liu G.H."/>
            <person name="Pecoraro L."/>
            <person name="Huang H.X."/>
            <person name="Xiao X.J."/>
            <person name="Lin M."/>
            <person name="Wu X.Y."/>
            <person name="Wu W.L."/>
            <person name="Chen Y.Y."/>
            <person name="Chang S.B."/>
            <person name="Sakamoto S."/>
            <person name="Ohme-Takagi M."/>
            <person name="Yagi M."/>
            <person name="Zeng S.J."/>
            <person name="Shen C.Y."/>
            <person name="Yeh C.M."/>
            <person name="Luo Y.B."/>
            <person name="Tsai W.C."/>
            <person name="Van de Peer Y."/>
            <person name="Liu Z.J."/>
        </authorList>
    </citation>
    <scope>NUCLEOTIDE SEQUENCE [LARGE SCALE GENOMIC DNA]</scope>
    <source>
        <strain evidence="3">cv. Shenzhen</strain>
        <tissue evidence="2">Stem</tissue>
    </source>
</reference>
<dbReference type="PANTHER" id="PTHR33095:SF81">
    <property type="entry name" value="OS07G0619500 PROTEIN"/>
    <property type="match status" value="1"/>
</dbReference>
<feature type="compositionally biased region" description="Polar residues" evidence="1">
    <location>
        <begin position="152"/>
        <end position="164"/>
    </location>
</feature>
<feature type="compositionally biased region" description="Basic and acidic residues" evidence="1">
    <location>
        <begin position="254"/>
        <end position="263"/>
    </location>
</feature>
<proteinExistence type="predicted"/>
<gene>
    <name evidence="2" type="ORF">AXF42_Ash006669</name>
</gene>
<name>A0A2I0AIT7_9ASPA</name>
<dbReference type="Proteomes" id="UP000236161">
    <property type="component" value="Unassembled WGS sequence"/>
</dbReference>
<feature type="region of interest" description="Disordered" evidence="1">
    <location>
        <begin position="146"/>
        <end position="235"/>
    </location>
</feature>
<dbReference type="PANTHER" id="PTHR33095">
    <property type="entry name" value="OS07G0619500 PROTEIN"/>
    <property type="match status" value="1"/>
</dbReference>